<keyword evidence="4" id="KW-0804">Transcription</keyword>
<keyword evidence="2" id="KW-0805">Transcription regulation</keyword>
<evidence type="ECO:0000256" key="4">
    <source>
        <dbReference type="ARBA" id="ARBA00023163"/>
    </source>
</evidence>
<sequence>MGYNKTMLLEQVIQEYLRLKEPIGSEMLKNTLSLKISSATIRNYFKLLMEEGILVQPHISGGRIPTHFAMKNYWRQRIDFKSQILVIHDDDETIMQICKQHEVFLLFKKKISQKLTEIQNVQDRYLILIFEKGEILLPYNSRLERFLSELIGLDIDEIKNIAYQVMAHGALKKMNHLQNEELRYFGLENIDFLIQSPHYHELFFEILEGRIFDKVQSSILFDPIFPEGYMGILQNVIQNRQEYKMLCIGTLMVDYQNFYEQIAA</sequence>
<protein>
    <submittedName>
        <fullName evidence="5">Putative heat shock regulator</fullName>
    </submittedName>
</protein>
<evidence type="ECO:0000256" key="2">
    <source>
        <dbReference type="ARBA" id="ARBA00023015"/>
    </source>
</evidence>
<dbReference type="HOGENOM" id="CLU_091026_0_0_7"/>
<dbReference type="RefSeq" id="WP_013023000.1">
    <property type="nucleotide sequence ID" value="NC_013949.1"/>
</dbReference>
<dbReference type="GO" id="GO:0003677">
    <property type="term" value="F:DNA binding"/>
    <property type="evidence" value="ECO:0007669"/>
    <property type="project" value="InterPro"/>
</dbReference>
<dbReference type="eggNOG" id="COG1420">
    <property type="taxonomic scope" value="Bacteria"/>
</dbReference>
<keyword evidence="6" id="KW-1185">Reference proteome</keyword>
<evidence type="ECO:0000313" key="6">
    <source>
        <dbReference type="Proteomes" id="UP000001522"/>
    </source>
</evidence>
<evidence type="ECO:0000256" key="1">
    <source>
        <dbReference type="ARBA" id="ARBA00022491"/>
    </source>
</evidence>
<evidence type="ECO:0000313" key="5">
    <source>
        <dbReference type="EMBL" id="CBG39917.1"/>
    </source>
</evidence>
<dbReference type="Gene3D" id="1.10.10.10">
    <property type="entry name" value="Winged helix-like DNA-binding domain superfamily/Winged helix DNA-binding domain"/>
    <property type="match status" value="1"/>
</dbReference>
<dbReference type="NCBIfam" id="NF003033">
    <property type="entry name" value="PRK03911.1"/>
    <property type="match status" value="1"/>
</dbReference>
<organism evidence="5 6">
    <name type="scientific">Helicobacter mustelae (strain ATCC 43772 / CCUG 25715 / CIP 103759 / LMG 18044 / NCTC 12198 / R85-136P)</name>
    <name type="common">Campylobacter mustelae</name>
    <dbReference type="NCBI Taxonomy" id="679897"/>
    <lineage>
        <taxon>Bacteria</taxon>
        <taxon>Pseudomonadati</taxon>
        <taxon>Campylobacterota</taxon>
        <taxon>Epsilonproteobacteria</taxon>
        <taxon>Campylobacterales</taxon>
        <taxon>Helicobacteraceae</taxon>
        <taxon>Helicobacter</taxon>
    </lineage>
</organism>
<dbReference type="Proteomes" id="UP000001522">
    <property type="component" value="Chromosome"/>
</dbReference>
<dbReference type="InterPro" id="IPR036388">
    <property type="entry name" value="WH-like_DNA-bd_sf"/>
</dbReference>
<proteinExistence type="predicted"/>
<gene>
    <name evidence="5" type="primary">hrcA</name>
    <name evidence="5" type="ordered locus">HMU06590</name>
</gene>
<dbReference type="PANTHER" id="PTHR34824:SF1">
    <property type="entry name" value="HEAT-INDUCIBLE TRANSCRIPTION REPRESSOR HRCA"/>
    <property type="match status" value="1"/>
</dbReference>
<keyword evidence="1" id="KW-0678">Repressor</keyword>
<evidence type="ECO:0000256" key="3">
    <source>
        <dbReference type="ARBA" id="ARBA00023016"/>
    </source>
</evidence>
<reference evidence="5 6" key="1">
    <citation type="journal article" date="2010" name="BMC Genomics">
        <title>Comparative genomics and proteomics of Helicobacter mustelae, an ulcerogenic and carcinogenic gastric pathogen.</title>
        <authorList>
            <person name="O'Toole P.W."/>
            <person name="Snelling W.J."/>
            <person name="Canchaya C."/>
            <person name="Forde B.M."/>
            <person name="Hardie K.R."/>
            <person name="Josenhans C."/>
            <person name="Graham R.L.J."/>
            <person name="McMullan G."/>
            <person name="Parkhill J."/>
            <person name="Belda E."/>
            <person name="Bentley S.D."/>
        </authorList>
    </citation>
    <scope>NUCLEOTIDE SEQUENCE [LARGE SCALE GENOMIC DNA]</scope>
    <source>
        <strain evidence="6">ATCC 43772 / LMG 18044 / NCTC 12198 / 12198</strain>
    </source>
</reference>
<dbReference type="GO" id="GO:0045892">
    <property type="term" value="P:negative regulation of DNA-templated transcription"/>
    <property type="evidence" value="ECO:0007669"/>
    <property type="project" value="TreeGrafter"/>
</dbReference>
<keyword evidence="3 5" id="KW-0346">Stress response</keyword>
<dbReference type="AlphaFoldDB" id="D3UHE5"/>
<dbReference type="InterPro" id="IPR036390">
    <property type="entry name" value="WH_DNA-bd_sf"/>
</dbReference>
<dbReference type="SUPFAM" id="SSF46785">
    <property type="entry name" value="Winged helix' DNA-binding domain"/>
    <property type="match status" value="1"/>
</dbReference>
<dbReference type="STRING" id="679897.HMU06590"/>
<name>D3UHE5_HELM1</name>
<dbReference type="EMBL" id="FN555004">
    <property type="protein sequence ID" value="CBG39917.1"/>
    <property type="molecule type" value="Genomic_DNA"/>
</dbReference>
<accession>D3UHE5</accession>
<dbReference type="PANTHER" id="PTHR34824">
    <property type="entry name" value="HEAT-INDUCIBLE TRANSCRIPTION REPRESSOR HRCA"/>
    <property type="match status" value="1"/>
</dbReference>
<dbReference type="InterPro" id="IPR002571">
    <property type="entry name" value="HrcA"/>
</dbReference>
<dbReference type="KEGG" id="hms:HMU06590"/>